<evidence type="ECO:0000313" key="3">
    <source>
        <dbReference type="Proteomes" id="UP000688137"/>
    </source>
</evidence>
<feature type="transmembrane region" description="Helical" evidence="1">
    <location>
        <begin position="6"/>
        <end position="25"/>
    </location>
</feature>
<keyword evidence="3" id="KW-1185">Reference proteome</keyword>
<reference evidence="2" key="1">
    <citation type="submission" date="2021-01" db="EMBL/GenBank/DDBJ databases">
        <authorList>
            <consortium name="Genoscope - CEA"/>
            <person name="William W."/>
        </authorList>
    </citation>
    <scope>NUCLEOTIDE SEQUENCE</scope>
</reference>
<gene>
    <name evidence="2" type="ORF">PPRIM_AZ9-3.1.T1020020</name>
</gene>
<comment type="caution">
    <text evidence="2">The sequence shown here is derived from an EMBL/GenBank/DDBJ whole genome shotgun (WGS) entry which is preliminary data.</text>
</comment>
<keyword evidence="1" id="KW-0472">Membrane</keyword>
<protein>
    <recommendedName>
        <fullName evidence="4">Transmembrane protein</fullName>
    </recommendedName>
</protein>
<name>A0A8S1NVF5_PARPR</name>
<evidence type="ECO:0000256" key="1">
    <source>
        <dbReference type="SAM" id="Phobius"/>
    </source>
</evidence>
<proteinExistence type="predicted"/>
<dbReference type="EMBL" id="CAJJDM010000105">
    <property type="protein sequence ID" value="CAD8096638.1"/>
    <property type="molecule type" value="Genomic_DNA"/>
</dbReference>
<accession>A0A8S1NVF5</accession>
<sequence length="161" mass="19434">MVNLYFLNGYLLQYSYCLNNFMFWIQFIRRSFFTLLKPIRKKKNFYLNMISNLSQSSIFCIVILFVINDQKNIKFIDKKEDVFGWLIISLALLAIFVELCSLTIELILHFYFIFKKIKEKFQNYFIKTNTINESQKNETIQKTVNCSNIKKDQSYFQIVLF</sequence>
<organism evidence="2 3">
    <name type="scientific">Paramecium primaurelia</name>
    <dbReference type="NCBI Taxonomy" id="5886"/>
    <lineage>
        <taxon>Eukaryota</taxon>
        <taxon>Sar</taxon>
        <taxon>Alveolata</taxon>
        <taxon>Ciliophora</taxon>
        <taxon>Intramacronucleata</taxon>
        <taxon>Oligohymenophorea</taxon>
        <taxon>Peniculida</taxon>
        <taxon>Parameciidae</taxon>
        <taxon>Paramecium</taxon>
    </lineage>
</organism>
<feature type="transmembrane region" description="Helical" evidence="1">
    <location>
        <begin position="87"/>
        <end position="114"/>
    </location>
</feature>
<evidence type="ECO:0000313" key="2">
    <source>
        <dbReference type="EMBL" id="CAD8096638.1"/>
    </source>
</evidence>
<dbReference type="AlphaFoldDB" id="A0A8S1NVF5"/>
<feature type="transmembrane region" description="Helical" evidence="1">
    <location>
        <begin position="45"/>
        <end position="67"/>
    </location>
</feature>
<keyword evidence="1" id="KW-0812">Transmembrane</keyword>
<evidence type="ECO:0008006" key="4">
    <source>
        <dbReference type="Google" id="ProtNLM"/>
    </source>
</evidence>
<dbReference type="Proteomes" id="UP000688137">
    <property type="component" value="Unassembled WGS sequence"/>
</dbReference>
<keyword evidence="1" id="KW-1133">Transmembrane helix</keyword>